<name>A0ABU9YMZ1_9PROT</name>
<dbReference type="RefSeq" id="WP_345937881.1">
    <property type="nucleotide sequence ID" value="NZ_JBBKTW010000006.1"/>
</dbReference>
<dbReference type="Proteomes" id="UP001413721">
    <property type="component" value="Unassembled WGS sequence"/>
</dbReference>
<keyword evidence="3" id="KW-1185">Reference proteome</keyword>
<keyword evidence="1" id="KW-0732">Signal</keyword>
<proteinExistence type="predicted"/>
<evidence type="ECO:0000313" key="2">
    <source>
        <dbReference type="EMBL" id="MEN2990036.1"/>
    </source>
</evidence>
<reference evidence="2 3" key="1">
    <citation type="submission" date="2024-03" db="EMBL/GenBank/DDBJ databases">
        <title>High-quality draft genome sequencing of Tistrella sp. BH-R2-4.</title>
        <authorList>
            <person name="Dong C."/>
        </authorList>
    </citation>
    <scope>NUCLEOTIDE SEQUENCE [LARGE SCALE GENOMIC DNA]</scope>
    <source>
        <strain evidence="2 3">BH-R2-4</strain>
    </source>
</reference>
<comment type="caution">
    <text evidence="2">The sequence shown here is derived from an EMBL/GenBank/DDBJ whole genome shotgun (WGS) entry which is preliminary data.</text>
</comment>
<evidence type="ECO:0000256" key="1">
    <source>
        <dbReference type="SAM" id="SignalP"/>
    </source>
</evidence>
<feature type="signal peptide" evidence="1">
    <location>
        <begin position="1"/>
        <end position="32"/>
    </location>
</feature>
<organism evidence="2 3">
    <name type="scientific">Tistrella arctica</name>
    <dbReference type="NCBI Taxonomy" id="3133430"/>
    <lineage>
        <taxon>Bacteria</taxon>
        <taxon>Pseudomonadati</taxon>
        <taxon>Pseudomonadota</taxon>
        <taxon>Alphaproteobacteria</taxon>
        <taxon>Geminicoccales</taxon>
        <taxon>Geminicoccaceae</taxon>
        <taxon>Tistrella</taxon>
    </lineage>
</organism>
<evidence type="ECO:0000313" key="3">
    <source>
        <dbReference type="Proteomes" id="UP001413721"/>
    </source>
</evidence>
<dbReference type="Pfam" id="PF06226">
    <property type="entry name" value="DUF1007"/>
    <property type="match status" value="1"/>
</dbReference>
<sequence>MPSPFPAIRRAMLFAGIAGLMATSVLTRPAQAHPHVWITAAATPVMAADGRMVQGFKMRWTFDAMLSSVLVEDFDTDKNSAFDAAEQAALTAELLKNMQDYGYFTHVQADASFVDLAGVADPGARLGDGVVTMHFTVNLAQPVDALRQRLTVGVYDPEFFIAFTMPADALVLTGTPLDACRTATREDTLNPIYFGYVNPEVVDVVCPSS</sequence>
<feature type="chain" id="PRO_5047457403" evidence="1">
    <location>
        <begin position="33"/>
        <end position="209"/>
    </location>
</feature>
<gene>
    <name evidence="2" type="ORF">WG926_17085</name>
</gene>
<dbReference type="InterPro" id="IPR010412">
    <property type="entry name" value="DUF1007"/>
</dbReference>
<protein>
    <submittedName>
        <fullName evidence="2">DUF1007 family protein</fullName>
    </submittedName>
</protein>
<accession>A0ABU9YMZ1</accession>
<dbReference type="EMBL" id="JBBKTW010000006">
    <property type="protein sequence ID" value="MEN2990036.1"/>
    <property type="molecule type" value="Genomic_DNA"/>
</dbReference>